<dbReference type="Proteomes" id="UP000053660">
    <property type="component" value="Unassembled WGS sequence"/>
</dbReference>
<dbReference type="EMBL" id="KN549259">
    <property type="protein sequence ID" value="KHJ98939.1"/>
    <property type="molecule type" value="Genomic_DNA"/>
</dbReference>
<dbReference type="Pfam" id="PF02899">
    <property type="entry name" value="Phage_int_SAM_1"/>
    <property type="match status" value="1"/>
</dbReference>
<evidence type="ECO:0000313" key="5">
    <source>
        <dbReference type="EMBL" id="KHJ98939.1"/>
    </source>
</evidence>
<sequence length="318" mass="35836">MDNLAQVWKNEGFSTTAVSIIMASWSKNTAEQYNSCLKNWIKFAEDTNCGLTPTPTSLCNFLAYINEKGRSFSTIASHKAAITTFFDNLCGSQLSADPTLKRFMKGLFRKNPSKARYSSTWDVGTVLSYLEELGPNQCLGIRMLTLKLAFLLSICSPRRVSEIASLSLASVQKQPEKWTFFLDYRNKNRTNGPPHSAVYETFYENSLLCPVKCLVDYLNKTKEKRGNEQRLLLSYVTFKPVSPSTVARWVKEVLSMAGIPMKFTAHSTRSASTSKALKSGASLKIIMKAACWSEKSQTFQQFYCRSDEPTFQSRVLSR</sequence>
<dbReference type="Pfam" id="PF00589">
    <property type="entry name" value="Phage_integrase"/>
    <property type="match status" value="1"/>
</dbReference>
<dbReference type="InterPro" id="IPR004107">
    <property type="entry name" value="Integrase_SAM-like_N"/>
</dbReference>
<dbReference type="InterPro" id="IPR013762">
    <property type="entry name" value="Integrase-like_cat_sf"/>
</dbReference>
<dbReference type="InterPro" id="IPR002104">
    <property type="entry name" value="Integrase_catalytic"/>
</dbReference>
<evidence type="ECO:0000256" key="2">
    <source>
        <dbReference type="ARBA" id="ARBA00023125"/>
    </source>
</evidence>
<keyword evidence="1" id="KW-0229">DNA integration</keyword>
<keyword evidence="6" id="KW-1185">Reference proteome</keyword>
<dbReference type="PROSITE" id="PS51898">
    <property type="entry name" value="TYR_RECOMBINASE"/>
    <property type="match status" value="1"/>
</dbReference>
<dbReference type="InterPro" id="IPR011010">
    <property type="entry name" value="DNA_brk_join_enz"/>
</dbReference>
<dbReference type="GO" id="GO:0015074">
    <property type="term" value="P:DNA integration"/>
    <property type="evidence" value="ECO:0007669"/>
    <property type="project" value="UniProtKB-KW"/>
</dbReference>
<proteinExistence type="predicted"/>
<feature type="domain" description="Tyr recombinase" evidence="4">
    <location>
        <begin position="110"/>
        <end position="316"/>
    </location>
</feature>
<dbReference type="InterPro" id="IPR010998">
    <property type="entry name" value="Integrase_recombinase_N"/>
</dbReference>
<gene>
    <name evidence="5" type="ORF">OESDEN_01085</name>
</gene>
<accession>A0A0B1TNU1</accession>
<dbReference type="PANTHER" id="PTHR35617:SF3">
    <property type="entry name" value="CORE-BINDING (CB) DOMAIN-CONTAINING PROTEIN"/>
    <property type="match status" value="1"/>
</dbReference>
<protein>
    <submittedName>
        <fullName evidence="5">Site-specific recombinase, phage integrase family</fullName>
    </submittedName>
</protein>
<reference evidence="5 6" key="1">
    <citation type="submission" date="2014-03" db="EMBL/GenBank/DDBJ databases">
        <title>Draft genome of the hookworm Oesophagostomum dentatum.</title>
        <authorList>
            <person name="Mitreva M."/>
        </authorList>
    </citation>
    <scope>NUCLEOTIDE SEQUENCE [LARGE SCALE GENOMIC DNA]</scope>
    <source>
        <strain evidence="5 6">OD-Hann</strain>
    </source>
</reference>
<dbReference type="GO" id="GO:0003677">
    <property type="term" value="F:DNA binding"/>
    <property type="evidence" value="ECO:0007669"/>
    <property type="project" value="UniProtKB-KW"/>
</dbReference>
<evidence type="ECO:0000256" key="1">
    <source>
        <dbReference type="ARBA" id="ARBA00022908"/>
    </source>
</evidence>
<keyword evidence="3" id="KW-0233">DNA recombination</keyword>
<dbReference type="SUPFAM" id="SSF56349">
    <property type="entry name" value="DNA breaking-rejoining enzymes"/>
    <property type="match status" value="1"/>
</dbReference>
<dbReference type="OrthoDB" id="5869617at2759"/>
<dbReference type="GO" id="GO:0006310">
    <property type="term" value="P:DNA recombination"/>
    <property type="evidence" value="ECO:0007669"/>
    <property type="project" value="UniProtKB-KW"/>
</dbReference>
<dbReference type="Gene3D" id="1.10.150.130">
    <property type="match status" value="1"/>
</dbReference>
<dbReference type="AlphaFoldDB" id="A0A0B1TNU1"/>
<keyword evidence="2" id="KW-0238">DNA-binding</keyword>
<evidence type="ECO:0000256" key="3">
    <source>
        <dbReference type="ARBA" id="ARBA00023172"/>
    </source>
</evidence>
<organism evidence="5 6">
    <name type="scientific">Oesophagostomum dentatum</name>
    <name type="common">Nodular worm</name>
    <dbReference type="NCBI Taxonomy" id="61180"/>
    <lineage>
        <taxon>Eukaryota</taxon>
        <taxon>Metazoa</taxon>
        <taxon>Ecdysozoa</taxon>
        <taxon>Nematoda</taxon>
        <taxon>Chromadorea</taxon>
        <taxon>Rhabditida</taxon>
        <taxon>Rhabditina</taxon>
        <taxon>Rhabditomorpha</taxon>
        <taxon>Strongyloidea</taxon>
        <taxon>Strongylidae</taxon>
        <taxon>Oesophagostomum</taxon>
    </lineage>
</organism>
<dbReference type="PANTHER" id="PTHR35617">
    <property type="entry name" value="PHAGE_INTEGRASE DOMAIN-CONTAINING PROTEIN"/>
    <property type="match status" value="1"/>
</dbReference>
<evidence type="ECO:0000313" key="6">
    <source>
        <dbReference type="Proteomes" id="UP000053660"/>
    </source>
</evidence>
<dbReference type="Gene3D" id="1.10.443.10">
    <property type="entry name" value="Intergrase catalytic core"/>
    <property type="match status" value="1"/>
</dbReference>
<name>A0A0B1TNU1_OESDE</name>
<evidence type="ECO:0000259" key="4">
    <source>
        <dbReference type="PROSITE" id="PS51898"/>
    </source>
</evidence>